<evidence type="ECO:0000259" key="12">
    <source>
        <dbReference type="PROSITE" id="PS50893"/>
    </source>
</evidence>
<evidence type="ECO:0000256" key="5">
    <source>
        <dbReference type="ARBA" id="ARBA00022692"/>
    </source>
</evidence>
<evidence type="ECO:0000313" key="15">
    <source>
        <dbReference type="Proteomes" id="UP000215005"/>
    </source>
</evidence>
<evidence type="ECO:0000256" key="8">
    <source>
        <dbReference type="ARBA" id="ARBA00022989"/>
    </source>
</evidence>
<name>A0A223S281_9ACTN</name>
<dbReference type="InterPro" id="IPR027417">
    <property type="entry name" value="P-loop_NTPase"/>
</dbReference>
<dbReference type="Pfam" id="PF00005">
    <property type="entry name" value="ABC_tran"/>
    <property type="match status" value="1"/>
</dbReference>
<feature type="domain" description="ABC transmembrane type-1" evidence="13">
    <location>
        <begin position="63"/>
        <end position="343"/>
    </location>
</feature>
<feature type="domain" description="ABC transporter" evidence="12">
    <location>
        <begin position="392"/>
        <end position="627"/>
    </location>
</feature>
<keyword evidence="3" id="KW-1003">Cell membrane</keyword>
<dbReference type="PROSITE" id="PS50929">
    <property type="entry name" value="ABC_TM1F"/>
    <property type="match status" value="1"/>
</dbReference>
<dbReference type="FunFam" id="3.40.50.300:FF:001001">
    <property type="entry name" value="Multidrug ABC transporter ATP-binding protein"/>
    <property type="match status" value="1"/>
</dbReference>
<evidence type="ECO:0000256" key="11">
    <source>
        <dbReference type="SAM" id="Phobius"/>
    </source>
</evidence>
<keyword evidence="8 11" id="KW-1133">Transmembrane helix</keyword>
<reference evidence="14 15" key="1">
    <citation type="submission" date="2017-08" db="EMBL/GenBank/DDBJ databases">
        <title>The complete genome sequence of Nocardiopsis gilva YIM 90087.</title>
        <authorList>
            <person name="Yin M."/>
            <person name="Tang S."/>
        </authorList>
    </citation>
    <scope>NUCLEOTIDE SEQUENCE [LARGE SCALE GENOMIC DNA]</scope>
    <source>
        <strain evidence="14 15">YIM 90087</strain>
    </source>
</reference>
<keyword evidence="7 14" id="KW-0067">ATP-binding</keyword>
<dbReference type="SUPFAM" id="SSF90123">
    <property type="entry name" value="ABC transporter transmembrane region"/>
    <property type="match status" value="1"/>
</dbReference>
<dbReference type="PROSITE" id="PS50893">
    <property type="entry name" value="ABC_TRANSPORTER_2"/>
    <property type="match status" value="1"/>
</dbReference>
<dbReference type="KEGG" id="ngv:CDO52_05050"/>
<dbReference type="AlphaFoldDB" id="A0A223S281"/>
<dbReference type="PANTHER" id="PTHR43394">
    <property type="entry name" value="ATP-DEPENDENT PERMEASE MDL1, MITOCHONDRIAL"/>
    <property type="match status" value="1"/>
</dbReference>
<feature type="region of interest" description="Disordered" evidence="10">
    <location>
        <begin position="1"/>
        <end position="38"/>
    </location>
</feature>
<keyword evidence="6" id="KW-0547">Nucleotide-binding</keyword>
<dbReference type="Gene3D" id="3.40.50.300">
    <property type="entry name" value="P-loop containing nucleotide triphosphate hydrolases"/>
    <property type="match status" value="1"/>
</dbReference>
<dbReference type="SUPFAM" id="SSF52540">
    <property type="entry name" value="P-loop containing nucleoside triphosphate hydrolases"/>
    <property type="match status" value="1"/>
</dbReference>
<feature type="transmembrane region" description="Helical" evidence="11">
    <location>
        <begin position="59"/>
        <end position="82"/>
    </location>
</feature>
<dbReference type="InterPro" id="IPR036640">
    <property type="entry name" value="ABC1_TM_sf"/>
</dbReference>
<dbReference type="GO" id="GO:0005886">
    <property type="term" value="C:plasma membrane"/>
    <property type="evidence" value="ECO:0007669"/>
    <property type="project" value="UniProtKB-SubCell"/>
</dbReference>
<evidence type="ECO:0000256" key="3">
    <source>
        <dbReference type="ARBA" id="ARBA00022475"/>
    </source>
</evidence>
<dbReference type="RefSeq" id="WP_017620293.1">
    <property type="nucleotide sequence ID" value="NZ_ANBG01000306.1"/>
</dbReference>
<sequence length="631" mass="68106">MIGTEPGSTRAEPGEPPEPRTHGQSVENGEHRPRRKILPIADSAHVRERLGEALRAHRGILTAVVVLHAVAAIAGLAAPWLLGDIIDAVRAGTTVARIDLTIAVIAGAMVAHAVFTYGSVAASIRFGEAFIAELREEFMRSVLRLPLATVERAGSGDLVTRTGRDTGHLAYVVRNSLPEAIIALVTCALTIAAVGTVHPLLLLPALTAVPVFWLGTRWYLRRANPGYERELARYGDLVQGMTDTVEGAHTIEALRRADRMRARGDRNIVHAYAAERYTLWIRCVWYPTLDFGYGLPVAATFLTGGWLYTQDVVTLGQATAATLFTYQLIGPLDRLIMQLDALTYGFAAMRRLLGIRLAIANEPSSGVTKEDDGAALSVVEPHPTTSTDPGKVELRDVRFGYRPDLEVLHGVNLALRPGERLAMVGPSGAGKSTLGKLIAGVHAPTSGNVLVCGADLSALPSHEQRRRVVLVTQETHVFRGTLGDNVAMAREGAVTPEEIWAALEATECAEWVRDLPEGLDTQVGTGALELDPAHTQQLALARLVLADPQVLILDEATSLIDPRAARRLERSLNAVLEGRTVVAIAHRLHTAHDADRIAVVEDGGITELGTHDELLARDGSYASLWRTWHGE</sequence>
<dbReference type="GO" id="GO:0016887">
    <property type="term" value="F:ATP hydrolysis activity"/>
    <property type="evidence" value="ECO:0007669"/>
    <property type="project" value="InterPro"/>
</dbReference>
<dbReference type="OrthoDB" id="9806127at2"/>
<feature type="transmembrane region" description="Helical" evidence="11">
    <location>
        <begin position="177"/>
        <end position="195"/>
    </location>
</feature>
<dbReference type="SMART" id="SM00382">
    <property type="entry name" value="AAA"/>
    <property type="match status" value="1"/>
</dbReference>
<dbReference type="GO" id="GO:0015421">
    <property type="term" value="F:ABC-type oligopeptide transporter activity"/>
    <property type="evidence" value="ECO:0007669"/>
    <property type="project" value="TreeGrafter"/>
</dbReference>
<evidence type="ECO:0000256" key="10">
    <source>
        <dbReference type="SAM" id="MobiDB-lite"/>
    </source>
</evidence>
<protein>
    <submittedName>
        <fullName evidence="14">ABC transporter ATP-binding protein</fullName>
    </submittedName>
</protein>
<organism evidence="14 15">
    <name type="scientific">Nocardiopsis gilva YIM 90087</name>
    <dbReference type="NCBI Taxonomy" id="1235441"/>
    <lineage>
        <taxon>Bacteria</taxon>
        <taxon>Bacillati</taxon>
        <taxon>Actinomycetota</taxon>
        <taxon>Actinomycetes</taxon>
        <taxon>Streptosporangiales</taxon>
        <taxon>Nocardiopsidaceae</taxon>
        <taxon>Nocardiopsis</taxon>
    </lineage>
</organism>
<evidence type="ECO:0000256" key="1">
    <source>
        <dbReference type="ARBA" id="ARBA00004651"/>
    </source>
</evidence>
<proteinExistence type="predicted"/>
<evidence type="ECO:0000259" key="13">
    <source>
        <dbReference type="PROSITE" id="PS50929"/>
    </source>
</evidence>
<evidence type="ECO:0000256" key="7">
    <source>
        <dbReference type="ARBA" id="ARBA00022840"/>
    </source>
</evidence>
<keyword evidence="2" id="KW-0813">Transport</keyword>
<dbReference type="InterPro" id="IPR039421">
    <property type="entry name" value="Type_1_exporter"/>
</dbReference>
<evidence type="ECO:0000256" key="6">
    <source>
        <dbReference type="ARBA" id="ARBA00022741"/>
    </source>
</evidence>
<gene>
    <name evidence="14" type="ORF">CDO52_05050</name>
</gene>
<evidence type="ECO:0000256" key="2">
    <source>
        <dbReference type="ARBA" id="ARBA00022448"/>
    </source>
</evidence>
<keyword evidence="9 11" id="KW-0472">Membrane</keyword>
<dbReference type="InterPro" id="IPR003439">
    <property type="entry name" value="ABC_transporter-like_ATP-bd"/>
</dbReference>
<dbReference type="EMBL" id="CP022753">
    <property type="protein sequence ID" value="ASU82236.1"/>
    <property type="molecule type" value="Genomic_DNA"/>
</dbReference>
<dbReference type="Pfam" id="PF00664">
    <property type="entry name" value="ABC_membrane"/>
    <property type="match status" value="1"/>
</dbReference>
<accession>A0A223S281</accession>
<dbReference type="CDD" id="cd07346">
    <property type="entry name" value="ABC_6TM_exporters"/>
    <property type="match status" value="1"/>
</dbReference>
<comment type="subcellular location">
    <subcellularLocation>
        <location evidence="1">Cell membrane</location>
        <topology evidence="1">Multi-pass membrane protein</topology>
    </subcellularLocation>
</comment>
<dbReference type="InterPro" id="IPR011527">
    <property type="entry name" value="ABC1_TM_dom"/>
</dbReference>
<evidence type="ECO:0000256" key="4">
    <source>
        <dbReference type="ARBA" id="ARBA00022519"/>
    </source>
</evidence>
<dbReference type="Proteomes" id="UP000215005">
    <property type="component" value="Chromosome"/>
</dbReference>
<feature type="transmembrane region" description="Helical" evidence="11">
    <location>
        <begin position="102"/>
        <end position="124"/>
    </location>
</feature>
<keyword evidence="4" id="KW-0997">Cell inner membrane</keyword>
<evidence type="ECO:0000313" key="14">
    <source>
        <dbReference type="EMBL" id="ASU82236.1"/>
    </source>
</evidence>
<keyword evidence="15" id="KW-1185">Reference proteome</keyword>
<dbReference type="PANTHER" id="PTHR43394:SF1">
    <property type="entry name" value="ATP-BINDING CASSETTE SUB-FAMILY B MEMBER 10, MITOCHONDRIAL"/>
    <property type="match status" value="1"/>
</dbReference>
<dbReference type="Gene3D" id="1.20.1560.10">
    <property type="entry name" value="ABC transporter type 1, transmembrane domain"/>
    <property type="match status" value="1"/>
</dbReference>
<dbReference type="InterPro" id="IPR003593">
    <property type="entry name" value="AAA+_ATPase"/>
</dbReference>
<keyword evidence="5 11" id="KW-0812">Transmembrane</keyword>
<evidence type="ECO:0000256" key="9">
    <source>
        <dbReference type="ARBA" id="ARBA00023136"/>
    </source>
</evidence>
<dbReference type="GO" id="GO:0005524">
    <property type="term" value="F:ATP binding"/>
    <property type="evidence" value="ECO:0007669"/>
    <property type="project" value="UniProtKB-KW"/>
</dbReference>